<keyword evidence="7" id="KW-1185">Reference proteome</keyword>
<dbReference type="InterPro" id="IPR018247">
    <property type="entry name" value="EF_Hand_1_Ca_BS"/>
</dbReference>
<dbReference type="EnsemblPlants" id="OPUNC01G42860.2">
    <property type="protein sequence ID" value="OPUNC01G42860.2"/>
    <property type="gene ID" value="OPUNC01G42860"/>
</dbReference>
<dbReference type="Gene3D" id="1.10.238.10">
    <property type="entry name" value="EF-hand"/>
    <property type="match status" value="2"/>
</dbReference>
<evidence type="ECO:0000259" key="5">
    <source>
        <dbReference type="PROSITE" id="PS50222"/>
    </source>
</evidence>
<dbReference type="InterPro" id="IPR002048">
    <property type="entry name" value="EF_hand_dom"/>
</dbReference>
<dbReference type="CDD" id="cd00051">
    <property type="entry name" value="EFh"/>
    <property type="match status" value="2"/>
</dbReference>
<dbReference type="OMA" id="YFATEEW"/>
<feature type="region of interest" description="Disordered" evidence="4">
    <location>
        <begin position="1"/>
        <end position="45"/>
    </location>
</feature>
<dbReference type="eggNOG" id="KOG0027">
    <property type="taxonomic scope" value="Eukaryota"/>
</dbReference>
<evidence type="ECO:0000256" key="1">
    <source>
        <dbReference type="ARBA" id="ARBA00006908"/>
    </source>
</evidence>
<evidence type="ECO:0000256" key="3">
    <source>
        <dbReference type="ARBA" id="ARBA00023002"/>
    </source>
</evidence>
<feature type="domain" description="EF-hand" evidence="5">
    <location>
        <begin position="75"/>
        <end position="110"/>
    </location>
</feature>
<dbReference type="Gene3D" id="3.40.1500.20">
    <property type="match status" value="1"/>
</dbReference>
<dbReference type="FunFam" id="1.10.238.10:FF:000001">
    <property type="entry name" value="Calmodulin 1"/>
    <property type="match status" value="1"/>
</dbReference>
<feature type="domain" description="EF-hand" evidence="5">
    <location>
        <begin position="113"/>
        <end position="148"/>
    </location>
</feature>
<dbReference type="InterPro" id="IPR011992">
    <property type="entry name" value="EF-hand-dom_pair"/>
</dbReference>
<keyword evidence="2" id="KW-0106">Calcium</keyword>
<evidence type="ECO:0000256" key="4">
    <source>
        <dbReference type="SAM" id="MobiDB-lite"/>
    </source>
</evidence>
<accession>A0A0E0JTL6</accession>
<dbReference type="GO" id="GO:0050619">
    <property type="term" value="F:phytochromobilin:ferredoxin oxidoreductase activity"/>
    <property type="evidence" value="ECO:0007669"/>
    <property type="project" value="TreeGrafter"/>
</dbReference>
<protein>
    <recommendedName>
        <fullName evidence="5">EF-hand domain-containing protein</fullName>
    </recommendedName>
</protein>
<dbReference type="PANTHER" id="PTHR34557">
    <property type="entry name" value="PHYTOCHROMOBILIN:FERREDOXIN OXIDOREDUCTASE, CHLOROPLASTIC"/>
    <property type="match status" value="1"/>
</dbReference>
<dbReference type="GO" id="GO:0010024">
    <property type="term" value="P:phytochromobilin biosynthetic process"/>
    <property type="evidence" value="ECO:0007669"/>
    <property type="project" value="InterPro"/>
</dbReference>
<dbReference type="PROSITE" id="PS00018">
    <property type="entry name" value="EF_HAND_1"/>
    <property type="match status" value="4"/>
</dbReference>
<evidence type="ECO:0000256" key="2">
    <source>
        <dbReference type="ARBA" id="ARBA00022837"/>
    </source>
</evidence>
<proteinExistence type="inferred from homology"/>
<dbReference type="STRING" id="4537.A0A0E0JTL6"/>
<dbReference type="Proteomes" id="UP000026962">
    <property type="component" value="Chromosome 1"/>
</dbReference>
<sequence>MVKIKMPALFRRRSGSKSPPLPHQPQADPSSGGGSPAPTPEEEMERVFRKFDANGDGRISRSELGALFESLGHAATDDELARMMAEADADGDGFISLDEFAALNATASGDAAAVEEDLRHAFRVFDADGNGTISAAELARVLHGLGEKATVQQCRRMIEGVDQNGDGLISFEEFKVMMAGGGSFAKIASMCILEHALASDQERTLFFFSRVTLGVYYFATEEWVLAGLACSWGETMSGGGGGGGLVAGLPYQKFVSFALEETRLRTTLTPHPSQEKFKSIKPNDDNTVFNALSFSAPKIRLLRSLTIEKKNSFQVLDFAAFSEPEYDLPIFCANVFTTPAQSIVVLDLNPLYDTTVHKDYKDKYYRSIMPLVHKYNKLLPWGGKITSESLKFFSPIVIWTIFESTEHNHHVWLELMGQAIKENNKATIARNQEEQHKYLTWRAEKTRVLLAPFCYSSIGVMKDTMLILCILYGQDPGYPLLKKLIGESRAEDLVMEFLFEGVNTLGTKSFLDYFPDYARDDGSVNKKRSMIGKSFETRPWDANGEFIGDAEAQ</sequence>
<dbReference type="SMART" id="SM00054">
    <property type="entry name" value="EFh"/>
    <property type="match status" value="4"/>
</dbReference>
<comment type="similarity">
    <text evidence="1">Belongs to the HY2 family.</text>
</comment>
<evidence type="ECO:0000313" key="6">
    <source>
        <dbReference type="EnsemblPlants" id="OPUNC01G42860.2"/>
    </source>
</evidence>
<dbReference type="PROSITE" id="PS50222">
    <property type="entry name" value="EF_HAND_2"/>
    <property type="match status" value="4"/>
</dbReference>
<name>A0A0E0JTL6_ORYPU</name>
<dbReference type="GO" id="GO:0005509">
    <property type="term" value="F:calcium ion binding"/>
    <property type="evidence" value="ECO:0007669"/>
    <property type="project" value="InterPro"/>
</dbReference>
<feature type="domain" description="EF-hand" evidence="5">
    <location>
        <begin position="149"/>
        <end position="184"/>
    </location>
</feature>
<dbReference type="AlphaFoldDB" id="A0A0E0JTL6"/>
<dbReference type="InterPro" id="IPR009249">
    <property type="entry name" value="Ferredoxin-dep_bilin_Rdtase"/>
</dbReference>
<evidence type="ECO:0000313" key="7">
    <source>
        <dbReference type="Proteomes" id="UP000026962"/>
    </source>
</evidence>
<feature type="domain" description="EF-hand" evidence="5">
    <location>
        <begin position="39"/>
        <end position="74"/>
    </location>
</feature>
<dbReference type="Gramene" id="OPUNC01G42860.2">
    <property type="protein sequence ID" value="OPUNC01G42860.2"/>
    <property type="gene ID" value="OPUNC01G42860"/>
</dbReference>
<dbReference type="GO" id="GO:0050897">
    <property type="term" value="F:cobalt ion binding"/>
    <property type="evidence" value="ECO:0007669"/>
    <property type="project" value="InterPro"/>
</dbReference>
<keyword evidence="3" id="KW-0560">Oxidoreductase</keyword>
<reference evidence="6" key="1">
    <citation type="submission" date="2015-04" db="UniProtKB">
        <authorList>
            <consortium name="EnsemblPlants"/>
        </authorList>
    </citation>
    <scope>IDENTIFICATION</scope>
</reference>
<dbReference type="Pfam" id="PF13499">
    <property type="entry name" value="EF-hand_7"/>
    <property type="match status" value="2"/>
</dbReference>
<reference evidence="6" key="2">
    <citation type="submission" date="2018-05" db="EMBL/GenBank/DDBJ databases">
        <title>OpunRS2 (Oryza punctata Reference Sequence Version 2).</title>
        <authorList>
            <person name="Zhang J."/>
            <person name="Kudrna D."/>
            <person name="Lee S."/>
            <person name="Talag J."/>
            <person name="Welchert J."/>
            <person name="Wing R.A."/>
        </authorList>
    </citation>
    <scope>NUCLEOTIDE SEQUENCE [LARGE SCALE GENOMIC DNA]</scope>
</reference>
<dbReference type="Pfam" id="PF05996">
    <property type="entry name" value="Fe_bilin_red"/>
    <property type="match status" value="1"/>
</dbReference>
<dbReference type="PANTHER" id="PTHR34557:SF1">
    <property type="entry name" value="PHYTOCHROMOBILIN:FERREDOXIN OXIDOREDUCTASE, CHLOROPLASTIC"/>
    <property type="match status" value="1"/>
</dbReference>
<organism evidence="6">
    <name type="scientific">Oryza punctata</name>
    <name type="common">Red rice</name>
    <dbReference type="NCBI Taxonomy" id="4537"/>
    <lineage>
        <taxon>Eukaryota</taxon>
        <taxon>Viridiplantae</taxon>
        <taxon>Streptophyta</taxon>
        <taxon>Embryophyta</taxon>
        <taxon>Tracheophyta</taxon>
        <taxon>Spermatophyta</taxon>
        <taxon>Magnoliopsida</taxon>
        <taxon>Liliopsida</taxon>
        <taxon>Poales</taxon>
        <taxon>Poaceae</taxon>
        <taxon>BOP clade</taxon>
        <taxon>Oryzoideae</taxon>
        <taxon>Oryzeae</taxon>
        <taxon>Oryzinae</taxon>
        <taxon>Oryza</taxon>
    </lineage>
</organism>
<dbReference type="SUPFAM" id="SSF47473">
    <property type="entry name" value="EF-hand"/>
    <property type="match status" value="1"/>
</dbReference>